<dbReference type="EMBL" id="OU898276">
    <property type="protein sequence ID" value="CAG9826877.1"/>
    <property type="molecule type" value="Genomic_DNA"/>
</dbReference>
<evidence type="ECO:0000313" key="2">
    <source>
        <dbReference type="EMBL" id="CAG9826877.1"/>
    </source>
</evidence>
<proteinExistence type="predicted"/>
<reference evidence="2" key="1">
    <citation type="submission" date="2022-01" db="EMBL/GenBank/DDBJ databases">
        <authorList>
            <person name="King R."/>
        </authorList>
    </citation>
    <scope>NUCLEOTIDE SEQUENCE</scope>
</reference>
<evidence type="ECO:0000313" key="3">
    <source>
        <dbReference type="Proteomes" id="UP001153709"/>
    </source>
</evidence>
<feature type="compositionally biased region" description="Basic residues" evidence="1">
    <location>
        <begin position="202"/>
        <end position="214"/>
    </location>
</feature>
<organism evidence="2 3">
    <name type="scientific">Diabrotica balteata</name>
    <name type="common">Banded cucumber beetle</name>
    <dbReference type="NCBI Taxonomy" id="107213"/>
    <lineage>
        <taxon>Eukaryota</taxon>
        <taxon>Metazoa</taxon>
        <taxon>Ecdysozoa</taxon>
        <taxon>Arthropoda</taxon>
        <taxon>Hexapoda</taxon>
        <taxon>Insecta</taxon>
        <taxon>Pterygota</taxon>
        <taxon>Neoptera</taxon>
        <taxon>Endopterygota</taxon>
        <taxon>Coleoptera</taxon>
        <taxon>Polyphaga</taxon>
        <taxon>Cucujiformia</taxon>
        <taxon>Chrysomeloidea</taxon>
        <taxon>Chrysomelidae</taxon>
        <taxon>Galerucinae</taxon>
        <taxon>Diabroticina</taxon>
        <taxon>Diabroticites</taxon>
        <taxon>Diabrotica</taxon>
    </lineage>
</organism>
<keyword evidence="3" id="KW-1185">Reference proteome</keyword>
<gene>
    <name evidence="2" type="ORF">DIABBA_LOCUS955</name>
</gene>
<evidence type="ECO:0008006" key="4">
    <source>
        <dbReference type="Google" id="ProtNLM"/>
    </source>
</evidence>
<evidence type="ECO:0000256" key="1">
    <source>
        <dbReference type="SAM" id="MobiDB-lite"/>
    </source>
</evidence>
<protein>
    <recommendedName>
        <fullName evidence="4">Coiled-coil domain-containing protein 134</fullName>
    </recommendedName>
</protein>
<dbReference type="Proteomes" id="UP001153709">
    <property type="component" value="Chromosome 1"/>
</dbReference>
<dbReference type="PANTHER" id="PTHR14735:SF1">
    <property type="entry name" value="COILED-COIL DOMAIN-CONTAINING PROTEIN 134"/>
    <property type="match status" value="1"/>
</dbReference>
<sequence>MLFEVMLKLRIFFFLYIILIFLPLIYSETQNQESEAAEELYKKLFKQQRLEQLNAIKSFEKTSNYEKQYAMITLMAEKIFDTITESRVFVESSFVPGISEFPLDNERKAAISSILENTVLFSEIALRFPEISTSLLKRNKNWDLVLQWGIAFTYHMRHLLDDNTIQLLRLVSQELNHVERHPDYVNPYRKSPEVQKDIVQPKPKKKKKIIKKGPKLSSRFEL</sequence>
<accession>A0A9N9SM93</accession>
<dbReference type="Pfam" id="PF15002">
    <property type="entry name" value="ERK-JNK_inhib"/>
    <property type="match status" value="1"/>
</dbReference>
<name>A0A9N9SM93_DIABA</name>
<dbReference type="OrthoDB" id="5854099at2759"/>
<dbReference type="PANTHER" id="PTHR14735">
    <property type="entry name" value="COILED-COIL DOMAIN-CONTAINING PROTEIN 134"/>
    <property type="match status" value="1"/>
</dbReference>
<dbReference type="AlphaFoldDB" id="A0A9N9SM93"/>
<feature type="region of interest" description="Disordered" evidence="1">
    <location>
        <begin position="182"/>
        <end position="222"/>
    </location>
</feature>
<dbReference type="InterPro" id="IPR026321">
    <property type="entry name" value="CC134"/>
</dbReference>